<proteinExistence type="predicted"/>
<reference evidence="1 2" key="1">
    <citation type="submission" date="2012-12" db="EMBL/GenBank/DDBJ databases">
        <title>Genome Assembly of Photobacterium sp. AK15.</title>
        <authorList>
            <person name="Khatri I."/>
            <person name="Vaidya B."/>
            <person name="Srinivas T.N.R."/>
            <person name="Subramanian S."/>
            <person name="Pinnaka A."/>
        </authorList>
    </citation>
    <scope>NUCLEOTIDE SEQUENCE [LARGE SCALE GENOMIC DNA]</scope>
    <source>
        <strain evidence="1 2">AK15</strain>
    </source>
</reference>
<evidence type="ECO:0000313" key="2">
    <source>
        <dbReference type="Proteomes" id="UP000011134"/>
    </source>
</evidence>
<evidence type="ECO:0000313" key="1">
    <source>
        <dbReference type="EMBL" id="ELR64018.1"/>
    </source>
</evidence>
<dbReference type="Proteomes" id="UP000011134">
    <property type="component" value="Unassembled WGS sequence"/>
</dbReference>
<sequence length="55" mass="6106">MPGLSSINAQNLTLTSDTAAKPRHINVIKHPDIGNKETDQVEFFISQLIHFSRSS</sequence>
<gene>
    <name evidence="1" type="ORF">C942_03098</name>
</gene>
<dbReference type="EMBL" id="AMZO01000033">
    <property type="protein sequence ID" value="ELR64018.1"/>
    <property type="molecule type" value="Genomic_DNA"/>
</dbReference>
<dbReference type="PATRIC" id="fig|1056511.3.peg.4021"/>
<comment type="caution">
    <text evidence="1">The sequence shown here is derived from an EMBL/GenBank/DDBJ whole genome shotgun (WGS) entry which is preliminary data.</text>
</comment>
<name>L8J738_9GAMM</name>
<protein>
    <submittedName>
        <fullName evidence="1">Uncharacterized protein</fullName>
    </submittedName>
</protein>
<keyword evidence="2" id="KW-1185">Reference proteome</keyword>
<dbReference type="AlphaFoldDB" id="L8J738"/>
<accession>L8J738</accession>
<organism evidence="1 2">
    <name type="scientific">Photobacterium marinum</name>
    <dbReference type="NCBI Taxonomy" id="1056511"/>
    <lineage>
        <taxon>Bacteria</taxon>
        <taxon>Pseudomonadati</taxon>
        <taxon>Pseudomonadota</taxon>
        <taxon>Gammaproteobacteria</taxon>
        <taxon>Vibrionales</taxon>
        <taxon>Vibrionaceae</taxon>
        <taxon>Photobacterium</taxon>
    </lineage>
</organism>